<sequence length="347" mass="38689">MATLDIFRQDAFKLQSMLAAINEVDHLPQQLGQMGIFTPTPVRTQTVSIEKLGETLSLIQTSQRGEPAKNRETEKRDIRDFRTVRIAKKDRITSSELADIRAFGTESEFLQVQTEVARRLMGPGGLANEIELTLENMRLGAIQGIVPDADGSTLINWYTVFGVNQPNEIDFDLDNASPASGALMKACDTVVDSMRRAAKGAWNTGTLPIGLCGSAFWRDLIAHPEVRAVYQYMLQGGFRDGLDGILGRVQRIEYGGIVFVKYWGTDDDTSVAIGTDKCKFFPANSPGVFKEVFSPGEQFAHIGQLGQRLYPLIVPDRDRDMYADIEVYSYPMHVCTRPLMLQRAKRT</sequence>
<dbReference type="Pfam" id="PF03864">
    <property type="entry name" value="Phage_cap_E"/>
    <property type="match status" value="1"/>
</dbReference>
<dbReference type="InterPro" id="IPR005564">
    <property type="entry name" value="Major_capsid_GpE"/>
</dbReference>
<organism evidence="1 2">
    <name type="scientific">Methylomonas rapida</name>
    <dbReference type="NCBI Taxonomy" id="2963939"/>
    <lineage>
        <taxon>Bacteria</taxon>
        <taxon>Pseudomonadati</taxon>
        <taxon>Pseudomonadota</taxon>
        <taxon>Gammaproteobacteria</taxon>
        <taxon>Methylococcales</taxon>
        <taxon>Methylococcaceae</taxon>
        <taxon>Methylomonas</taxon>
    </lineage>
</organism>
<protein>
    <submittedName>
        <fullName evidence="1">Major capsid protein</fullName>
    </submittedName>
</protein>
<keyword evidence="2" id="KW-1185">Reference proteome</keyword>
<evidence type="ECO:0000313" key="1">
    <source>
        <dbReference type="EMBL" id="WAR42928.1"/>
    </source>
</evidence>
<name>A0ABY7GJY1_9GAMM</name>
<gene>
    <name evidence="1" type="ORF">NM686_010990</name>
</gene>
<reference evidence="1" key="1">
    <citation type="submission" date="2022-11" db="EMBL/GenBank/DDBJ databases">
        <title>Methylomonas rapida sp. nov., Carotenoid-Producing Obligate Methanotrophs with High Growth Characteristics and Biotechnological Potential.</title>
        <authorList>
            <person name="Tikhonova E.N."/>
            <person name="Suleimanov R.Z."/>
            <person name="Miroshnikov K."/>
            <person name="Oshkin I.Y."/>
            <person name="Belova S.E."/>
            <person name="Danilova O.V."/>
            <person name="Ashikhmin A."/>
            <person name="Konopkin A."/>
            <person name="But S.Y."/>
            <person name="Khmelenina V.N."/>
            <person name="Kuznetsov N."/>
            <person name="Pimenov N.V."/>
            <person name="Dedysh S.N."/>
        </authorList>
    </citation>
    <scope>NUCLEOTIDE SEQUENCE</scope>
    <source>
        <strain evidence="1">MP1</strain>
    </source>
</reference>
<dbReference type="EMBL" id="CP113517">
    <property type="protein sequence ID" value="WAR42928.1"/>
    <property type="molecule type" value="Genomic_DNA"/>
</dbReference>
<accession>A0ABY7GJY1</accession>
<evidence type="ECO:0000313" key="2">
    <source>
        <dbReference type="Proteomes" id="UP001162780"/>
    </source>
</evidence>
<dbReference type="Proteomes" id="UP001162780">
    <property type="component" value="Chromosome"/>
</dbReference>
<dbReference type="RefSeq" id="WP_255187911.1">
    <property type="nucleotide sequence ID" value="NZ_CP113517.1"/>
</dbReference>
<proteinExistence type="predicted"/>